<dbReference type="CDD" id="cd00085">
    <property type="entry name" value="HNHc"/>
    <property type="match status" value="1"/>
</dbReference>
<accession>A0A6C0D3T0</accession>
<sequence length="506" mass="58885">MEPQLLKVETPFKPVEISSGVFINIINIEQLLSDFNNQKYNLYPVVQRALPAWPEKTVNKFRATILVDILYGNGTSINPILLYKYQQGQLEHGENYEFLVLEGGNRTRTIIAFILGTFMDFGSKKNVVPPYCIMKEPDGIDTAFFFNNADLAINHQQQKRIRSKVLTPDQQHKFLSYRLQVNTYTKRMELSELGEKFLLVQQGVKVSGSDQLKLADCPFTLHMYQQDPQFGQEGMISALSHADMKVEKYWCQWLAKIYLMRFPPEGMTHFQVFEMEDSKIAGVILNNHPWLTFNEEQFASFKCMMRTFYRFISNLTKKLSLPAFFASFMVLSMNEVTEETLSSHINYFVQHVDVRKCWVGRKNEKSGLKYTADEVTFEYRRIYNIMSQYTTLFVEEKRINIPRKTRAICESLVFCERDEALCPIGCGRLIKRNKKRNYVMGHVKARAHGGKMTPDNLLPICYDCNRDMHDQHMYEYQNNCYPNAKPIAAIIESIRLSDCDTDDEPV</sequence>
<dbReference type="GO" id="GO:0004519">
    <property type="term" value="F:endonuclease activity"/>
    <property type="evidence" value="ECO:0007669"/>
    <property type="project" value="InterPro"/>
</dbReference>
<reference evidence="2" key="1">
    <citation type="journal article" date="2020" name="Nature">
        <title>Giant virus diversity and host interactions through global metagenomics.</title>
        <authorList>
            <person name="Schulz F."/>
            <person name="Roux S."/>
            <person name="Paez-Espino D."/>
            <person name="Jungbluth S."/>
            <person name="Walsh D.A."/>
            <person name="Denef V.J."/>
            <person name="McMahon K.D."/>
            <person name="Konstantinidis K.T."/>
            <person name="Eloe-Fadrosh E.A."/>
            <person name="Kyrpides N.C."/>
            <person name="Woyke T."/>
        </authorList>
    </citation>
    <scope>NUCLEOTIDE SEQUENCE</scope>
    <source>
        <strain evidence="2">GVMAG-M-3300023174-111</strain>
    </source>
</reference>
<feature type="domain" description="HNH" evidence="1">
    <location>
        <begin position="425"/>
        <end position="471"/>
    </location>
</feature>
<dbReference type="GO" id="GO:0003676">
    <property type="term" value="F:nucleic acid binding"/>
    <property type="evidence" value="ECO:0007669"/>
    <property type="project" value="InterPro"/>
</dbReference>
<dbReference type="EMBL" id="MN739530">
    <property type="protein sequence ID" value="QHT10920.1"/>
    <property type="molecule type" value="Genomic_DNA"/>
</dbReference>
<dbReference type="InterPro" id="IPR002711">
    <property type="entry name" value="HNH"/>
</dbReference>
<protein>
    <recommendedName>
        <fullName evidence="1">HNH domain-containing protein</fullName>
    </recommendedName>
</protein>
<evidence type="ECO:0000313" key="2">
    <source>
        <dbReference type="EMBL" id="QHT10920.1"/>
    </source>
</evidence>
<organism evidence="2">
    <name type="scientific">viral metagenome</name>
    <dbReference type="NCBI Taxonomy" id="1070528"/>
    <lineage>
        <taxon>unclassified sequences</taxon>
        <taxon>metagenomes</taxon>
        <taxon>organismal metagenomes</taxon>
    </lineage>
</organism>
<evidence type="ECO:0000259" key="1">
    <source>
        <dbReference type="Pfam" id="PF01844"/>
    </source>
</evidence>
<dbReference type="AlphaFoldDB" id="A0A6C0D3T0"/>
<dbReference type="InterPro" id="IPR003615">
    <property type="entry name" value="HNH_nuc"/>
</dbReference>
<name>A0A6C0D3T0_9ZZZZ</name>
<proteinExistence type="predicted"/>
<dbReference type="Gene3D" id="1.10.30.50">
    <property type="match status" value="1"/>
</dbReference>
<dbReference type="GO" id="GO:0008270">
    <property type="term" value="F:zinc ion binding"/>
    <property type="evidence" value="ECO:0007669"/>
    <property type="project" value="InterPro"/>
</dbReference>
<dbReference type="Pfam" id="PF01844">
    <property type="entry name" value="HNH"/>
    <property type="match status" value="1"/>
</dbReference>